<evidence type="ECO:0000313" key="1">
    <source>
        <dbReference type="EMBL" id="WVZ24313.1"/>
    </source>
</evidence>
<dbReference type="PANTHER" id="PTHR32382:SF64">
    <property type="entry name" value="FASCICLIN-LIKE ARABINOGALACTAN PROTEIN 2"/>
    <property type="match status" value="1"/>
</dbReference>
<dbReference type="GO" id="GO:0048364">
    <property type="term" value="P:root development"/>
    <property type="evidence" value="ECO:0007669"/>
    <property type="project" value="TreeGrafter"/>
</dbReference>
<dbReference type="EMBL" id="CP144700">
    <property type="protein sequence ID" value="WVZ24313.1"/>
    <property type="molecule type" value="Genomic_DNA"/>
</dbReference>
<organism evidence="1 2">
    <name type="scientific">Vigna mungo</name>
    <name type="common">Black gram</name>
    <name type="synonym">Phaseolus mungo</name>
    <dbReference type="NCBI Taxonomy" id="3915"/>
    <lineage>
        <taxon>Eukaryota</taxon>
        <taxon>Viridiplantae</taxon>
        <taxon>Streptophyta</taxon>
        <taxon>Embryophyta</taxon>
        <taxon>Tracheophyta</taxon>
        <taxon>Spermatophyta</taxon>
        <taxon>Magnoliopsida</taxon>
        <taxon>eudicotyledons</taxon>
        <taxon>Gunneridae</taxon>
        <taxon>Pentapetalae</taxon>
        <taxon>rosids</taxon>
        <taxon>fabids</taxon>
        <taxon>Fabales</taxon>
        <taxon>Fabaceae</taxon>
        <taxon>Papilionoideae</taxon>
        <taxon>50 kb inversion clade</taxon>
        <taxon>NPAAA clade</taxon>
        <taxon>indigoferoid/millettioid clade</taxon>
        <taxon>Phaseoleae</taxon>
        <taxon>Vigna</taxon>
    </lineage>
</organism>
<dbReference type="AlphaFoldDB" id="A0AAQ3P9Z4"/>
<gene>
    <name evidence="1" type="ORF">V8G54_002857</name>
</gene>
<keyword evidence="2" id="KW-1185">Reference proteome</keyword>
<name>A0AAQ3P9Z4_VIGMU</name>
<dbReference type="PANTHER" id="PTHR32382">
    <property type="entry name" value="FASCICLIN-LIKE ARABINOGALACTAN PROTEIN"/>
    <property type="match status" value="1"/>
</dbReference>
<reference evidence="1 2" key="1">
    <citation type="journal article" date="2023" name="Life. Sci Alliance">
        <title>Evolutionary insights into 3D genome organization and epigenetic landscape of Vigna mungo.</title>
        <authorList>
            <person name="Junaid A."/>
            <person name="Singh B."/>
            <person name="Bhatia S."/>
        </authorList>
    </citation>
    <scope>NUCLEOTIDE SEQUENCE [LARGE SCALE GENOMIC DNA]</scope>
    <source>
        <strain evidence="1">Urdbean</strain>
    </source>
</reference>
<dbReference type="GO" id="GO:0048367">
    <property type="term" value="P:shoot system development"/>
    <property type="evidence" value="ECO:0007669"/>
    <property type="project" value="TreeGrafter"/>
</dbReference>
<protein>
    <submittedName>
        <fullName evidence="1">Uncharacterized protein</fullName>
    </submittedName>
</protein>
<evidence type="ECO:0000313" key="2">
    <source>
        <dbReference type="Proteomes" id="UP001374535"/>
    </source>
</evidence>
<proteinExistence type="predicted"/>
<accession>A0AAQ3P9Z4</accession>
<dbReference type="Proteomes" id="UP001374535">
    <property type="component" value="Chromosome 1"/>
</dbReference>
<dbReference type="InterPro" id="IPR033254">
    <property type="entry name" value="Plant_FLA"/>
</dbReference>
<dbReference type="GO" id="GO:0005886">
    <property type="term" value="C:plasma membrane"/>
    <property type="evidence" value="ECO:0007669"/>
    <property type="project" value="TreeGrafter"/>
</dbReference>
<sequence>MSSSTRLSRRTILTGLLHLQSLPALTHLADEINRCQTITMLAIDNGAMNALLDKHLILPTLKNVLSLQVLTTTFHSIIMVFFIIHEIYHYQGFHTKNFSFITGNQVYKKEVEEKSRA</sequence>